<evidence type="ECO:0000313" key="3">
    <source>
        <dbReference type="EMBL" id="SHN82217.1"/>
    </source>
</evidence>
<name>A0A1M7UH73_9FIRM</name>
<dbReference type="STRING" id="1121395.SAMN02745215_03767"/>
<feature type="transmembrane region" description="Helical" evidence="2">
    <location>
        <begin position="6"/>
        <end position="22"/>
    </location>
</feature>
<organism evidence="3 4">
    <name type="scientific">Desulfitobacterium chlororespirans DSM 11544</name>
    <dbReference type="NCBI Taxonomy" id="1121395"/>
    <lineage>
        <taxon>Bacteria</taxon>
        <taxon>Bacillati</taxon>
        <taxon>Bacillota</taxon>
        <taxon>Clostridia</taxon>
        <taxon>Eubacteriales</taxon>
        <taxon>Desulfitobacteriaceae</taxon>
        <taxon>Desulfitobacterium</taxon>
    </lineage>
</organism>
<feature type="transmembrane region" description="Helical" evidence="2">
    <location>
        <begin position="387"/>
        <end position="409"/>
    </location>
</feature>
<protein>
    <recommendedName>
        <fullName evidence="5">Citrate transporter</fullName>
    </recommendedName>
</protein>
<accession>A0A1M7UH73</accession>
<feature type="transmembrane region" description="Helical" evidence="2">
    <location>
        <begin position="444"/>
        <end position="462"/>
    </location>
</feature>
<dbReference type="EMBL" id="FRDN01000012">
    <property type="protein sequence ID" value="SHN82217.1"/>
    <property type="molecule type" value="Genomic_DNA"/>
</dbReference>
<keyword evidence="2" id="KW-0812">Transmembrane</keyword>
<evidence type="ECO:0000256" key="1">
    <source>
        <dbReference type="SAM" id="MobiDB-lite"/>
    </source>
</evidence>
<feature type="transmembrane region" description="Helical" evidence="2">
    <location>
        <begin position="273"/>
        <end position="291"/>
    </location>
</feature>
<evidence type="ECO:0000256" key="2">
    <source>
        <dbReference type="SAM" id="Phobius"/>
    </source>
</evidence>
<proteinExistence type="predicted"/>
<keyword evidence="2" id="KW-0472">Membrane</keyword>
<feature type="transmembrane region" description="Helical" evidence="2">
    <location>
        <begin position="101"/>
        <end position="119"/>
    </location>
</feature>
<dbReference type="Proteomes" id="UP000184010">
    <property type="component" value="Unassembled WGS sequence"/>
</dbReference>
<evidence type="ECO:0000313" key="4">
    <source>
        <dbReference type="Proteomes" id="UP000184010"/>
    </source>
</evidence>
<feature type="region of interest" description="Disordered" evidence="1">
    <location>
        <begin position="217"/>
        <end position="241"/>
    </location>
</feature>
<dbReference type="RefSeq" id="WP_072774003.1">
    <property type="nucleotide sequence ID" value="NZ_FRDN01000012.1"/>
</dbReference>
<evidence type="ECO:0008006" key="5">
    <source>
        <dbReference type="Google" id="ProtNLM"/>
    </source>
</evidence>
<feature type="transmembrane region" description="Helical" evidence="2">
    <location>
        <begin position="415"/>
        <end position="437"/>
    </location>
</feature>
<dbReference type="AlphaFoldDB" id="A0A1M7UH73"/>
<reference evidence="4" key="1">
    <citation type="submission" date="2016-12" db="EMBL/GenBank/DDBJ databases">
        <authorList>
            <person name="Varghese N."/>
            <person name="Submissions S."/>
        </authorList>
    </citation>
    <scope>NUCLEOTIDE SEQUENCE [LARGE SCALE GENOMIC DNA]</scope>
    <source>
        <strain evidence="4">DSM 11544</strain>
    </source>
</reference>
<gene>
    <name evidence="3" type="ORF">SAMN02745215_03767</name>
</gene>
<feature type="transmembrane region" description="Helical" evidence="2">
    <location>
        <begin position="247"/>
        <end position="267"/>
    </location>
</feature>
<sequence>MLTLAHWVFFFFILMIIVTLFFRKPPILPAAIGLFGVGLAESRNGIEAVQISFRALILATSNLLGVIVLIGLVVALTQLLQKTKADQILVRPLLKIKSMSLAYWAVGVTMWVLTLLIWPTPALTLLGAVVVPILGRIGIHPLVLAASLAIFGKGIGLSGDFIIQGAPSLVSKATGIPVTVLLSASFPVVILSGICGAGFGYIALRFFLSGEQGAADYPRSEPGSEPLEKKGKGGAEGQQAPHERGRLLAGIMALGYIGTVFMILTFKIHGDEASGLIGGVTLLILCICTVLTEGKDAFSQFINYIKDGLRYAMGVFTPIVMMAGFFFMGTAAGSEQIFLKEGAGFFYDYTILLAEWIPLTKWTVVGLVTFTAVLASLDGSGFSCLPLVGGMAIALSQVSQIPAVPLAVLGQVVGIWTGAALIPWGFAAVTSAVAGVDVQRLMKYILPAYLAAILTALGWTLFQL</sequence>
<feature type="transmembrane region" description="Helical" evidence="2">
    <location>
        <begin position="311"/>
        <end position="333"/>
    </location>
</feature>
<feature type="transmembrane region" description="Helical" evidence="2">
    <location>
        <begin position="188"/>
        <end position="208"/>
    </location>
</feature>
<keyword evidence="4" id="KW-1185">Reference proteome</keyword>
<feature type="transmembrane region" description="Helical" evidence="2">
    <location>
        <begin position="353"/>
        <end position="375"/>
    </location>
</feature>
<keyword evidence="2" id="KW-1133">Transmembrane helix</keyword>
<feature type="transmembrane region" description="Helical" evidence="2">
    <location>
        <begin position="52"/>
        <end position="80"/>
    </location>
</feature>